<dbReference type="SUPFAM" id="SSF81383">
    <property type="entry name" value="F-box domain"/>
    <property type="match status" value="1"/>
</dbReference>
<dbReference type="InterPro" id="IPR015915">
    <property type="entry name" value="Kelch-typ_b-propeller"/>
</dbReference>
<dbReference type="EMBL" id="GQ232752">
    <property type="protein sequence ID" value="ACT22760.1"/>
    <property type="molecule type" value="mRNA"/>
</dbReference>
<dbReference type="PANTHER" id="PTHR46175:SF4">
    <property type="entry name" value="BACTERIOOPSIN TRANSCRIPTIONAL ACTIVATOR"/>
    <property type="match status" value="1"/>
</dbReference>
<gene>
    <name evidence="3" type="primary">FBox</name>
</gene>
<protein>
    <submittedName>
        <fullName evidence="3">F-box protein</fullName>
    </submittedName>
</protein>
<accession>C7E144</accession>
<dbReference type="Gene3D" id="1.20.1280.50">
    <property type="match status" value="1"/>
</dbReference>
<dbReference type="InterPro" id="IPR011043">
    <property type="entry name" value="Gal_Oxase/kelch_b-propeller"/>
</dbReference>
<name>C7E144_ALLCE</name>
<dbReference type="SUPFAM" id="SSF50965">
    <property type="entry name" value="Galactose oxidase, central domain"/>
    <property type="match status" value="1"/>
</dbReference>
<dbReference type="Gene3D" id="2.120.10.80">
    <property type="entry name" value="Kelch-type beta propeller"/>
    <property type="match status" value="3"/>
</dbReference>
<proteinExistence type="evidence at transcript level"/>
<dbReference type="InterPro" id="IPR036047">
    <property type="entry name" value="F-box-like_dom_sf"/>
</dbReference>
<dbReference type="Pfam" id="PF12937">
    <property type="entry name" value="F-box-like"/>
    <property type="match status" value="1"/>
</dbReference>
<dbReference type="PANTHER" id="PTHR46175">
    <property type="entry name" value="BACTERIOOPSIN TRANSCRIPTIONAL ACTIVATOR"/>
    <property type="match status" value="1"/>
</dbReference>
<evidence type="ECO:0000256" key="1">
    <source>
        <dbReference type="ARBA" id="ARBA00022441"/>
    </source>
</evidence>
<dbReference type="InterPro" id="IPR001810">
    <property type="entry name" value="F-box_dom"/>
</dbReference>
<organism evidence="3">
    <name type="scientific">Allium cepa</name>
    <name type="common">Onion</name>
    <dbReference type="NCBI Taxonomy" id="4679"/>
    <lineage>
        <taxon>Eukaryota</taxon>
        <taxon>Viridiplantae</taxon>
        <taxon>Streptophyta</taxon>
        <taxon>Embryophyta</taxon>
        <taxon>Tracheophyta</taxon>
        <taxon>Spermatophyta</taxon>
        <taxon>Magnoliopsida</taxon>
        <taxon>Liliopsida</taxon>
        <taxon>Asparagales</taxon>
        <taxon>Amaryllidaceae</taxon>
        <taxon>Allioideae</taxon>
        <taxon>Allieae</taxon>
        <taxon>Allium</taxon>
    </lineage>
</organism>
<evidence type="ECO:0000313" key="3">
    <source>
        <dbReference type="EMBL" id="ACT22760.1"/>
    </source>
</evidence>
<keyword evidence="1" id="KW-0880">Kelch repeat</keyword>
<evidence type="ECO:0000259" key="2">
    <source>
        <dbReference type="PROSITE" id="PS50181"/>
    </source>
</evidence>
<dbReference type="SMR" id="C7E144"/>
<reference evidence="3" key="1">
    <citation type="submission" date="2009-06" db="EMBL/GenBank/DDBJ databases">
        <title>Functional genomics of photoperiodic bulb initiation in onion (Allium cepa L.).</title>
        <authorList>
            <person name="Taylor A."/>
            <person name="Thomas B."/>
            <person name="Massiah A.J."/>
        </authorList>
    </citation>
    <scope>NUCLEOTIDE SEQUENCE</scope>
    <source>
        <tissue evidence="3">Callus</tissue>
    </source>
</reference>
<feature type="domain" description="F-box" evidence="2">
    <location>
        <begin position="1"/>
        <end position="37"/>
    </location>
</feature>
<dbReference type="Pfam" id="PF24681">
    <property type="entry name" value="Kelch_KLHDC2_KLHL20_DRC7"/>
    <property type="match status" value="2"/>
</dbReference>
<reference evidence="3" key="2">
    <citation type="submission" date="2009-07" db="EMBL/GenBank/DDBJ databases">
        <title>Expressed Sequence Tags from a normalized cDNA library of mixed onion tissues (Allium cepa).</title>
        <authorList>
            <person name="Havey M.J."/>
            <person name="Cheung F."/>
            <person name="Van Aken S."/>
            <person name="Utterback T."/>
            <person name="Town C.D."/>
        </authorList>
    </citation>
    <scope>NUCLEOTIDE SEQUENCE</scope>
    <source>
        <tissue evidence="3">Callus</tissue>
    </source>
</reference>
<sequence length="437" mass="48730">MIFSILQLLPYDSILSFSMTCKRLRFLATSNSLWEYVCIRDWGAQSIDALISTSTLLNKDRSCISWIRVYKEICGVGSFSCDRLFSEDGMVPMARASHSLNFVSGCLVLFGGGCEGGRHLDDTWIALAKENQNNKRRRLIWKKMHANSPTGRFGHTCTTIDDSTLILFGGINDNGIRQNDLWVGHVSPQPNPTISWHALQNVGPCSPPPRGAHAACLSTTHLTLVIHGGISLSGLRLSDTWLLDLSNGPYSTSWCQFPNLDPSPPARSGHSLTWIGGTRHMVLFGGRGSGYEVLNDLWVFDLLGPKWTEIKYENSMTNMETPSPRVGHSANVMIGGKILIYGGEDSQRQRKDDLWILDVNALLSRYHNKATLKLLWKRVKVKNWAPGYRSFHGSCTDKFGRCLYVFGGMVDGVVQPGDAFGLRFDEELFVVELNLQL</sequence>
<dbReference type="AlphaFoldDB" id="C7E144"/>
<dbReference type="PROSITE" id="PS50181">
    <property type="entry name" value="FBOX"/>
    <property type="match status" value="1"/>
</dbReference>